<dbReference type="Proteomes" id="UP000712600">
    <property type="component" value="Unassembled WGS sequence"/>
</dbReference>
<feature type="region of interest" description="Disordered" evidence="1">
    <location>
        <begin position="1"/>
        <end position="30"/>
    </location>
</feature>
<accession>A0A8S9Q6G2</accession>
<feature type="compositionally biased region" description="Basic and acidic residues" evidence="1">
    <location>
        <begin position="231"/>
        <end position="242"/>
    </location>
</feature>
<gene>
    <name evidence="3" type="ORF">F2Q69_00019252</name>
</gene>
<organism evidence="3 4">
    <name type="scientific">Brassica cretica</name>
    <name type="common">Mustard</name>
    <dbReference type="NCBI Taxonomy" id="69181"/>
    <lineage>
        <taxon>Eukaryota</taxon>
        <taxon>Viridiplantae</taxon>
        <taxon>Streptophyta</taxon>
        <taxon>Embryophyta</taxon>
        <taxon>Tracheophyta</taxon>
        <taxon>Spermatophyta</taxon>
        <taxon>Magnoliopsida</taxon>
        <taxon>eudicotyledons</taxon>
        <taxon>Gunneridae</taxon>
        <taxon>Pentapetalae</taxon>
        <taxon>rosids</taxon>
        <taxon>malvids</taxon>
        <taxon>Brassicales</taxon>
        <taxon>Brassicaceae</taxon>
        <taxon>Brassiceae</taxon>
        <taxon>Brassica</taxon>
    </lineage>
</organism>
<feature type="region of interest" description="Disordered" evidence="1">
    <location>
        <begin position="135"/>
        <end position="154"/>
    </location>
</feature>
<evidence type="ECO:0000313" key="3">
    <source>
        <dbReference type="EMBL" id="KAF3537757.1"/>
    </source>
</evidence>
<dbReference type="AlphaFoldDB" id="A0A8S9Q6G2"/>
<sequence>MESYSNNVKDKSQIHDSRDTKKNSSLRENKVITTEGKGVADDKFEDILAFDESLDIEKDVKSNEKLTVERGCVKVDVNCTKAEQDSTQDQEKLRQEYERVLPKFDDWDVGGPVPDGYRHIFDIVRNERRGGALNEKCPTMRATPTRGTLNDEFYKNTDPKEKILGTWKMEKKATEHKRRGCVPTLRYLCFRKLGKEPRPEGFSTSPGKIDSFSLDTEKDEKSKKKQTVEQGSRKVDVNHTEAEQDSTQDQAKPRREQGLRVTHKIRWWQTASIRKKGFRAVFDLQSQGVCDSHKVFSEGFHGVLGLSLHGISVADGVLIYVAISARWYSFVSVKGVAEGLKGIDLCGYVFGATHSFLLEWICENEELLVQGRVRLNRWRCQIEIDSGWKHVCSRQGVHSDLVIQVLQELQVSIDISWKLWRRRISRFVVTITTTTASETEEETFTDDDLKARDGFRFFRDHKECRLSLRKMINRSCSCTGWLSCDNNMTKQRRNRVEHVVTTGCNPEDKRYETTVINTCSRSRKSLPQLVEACVSYTLEVSPRMSESEIPDE</sequence>
<dbReference type="EMBL" id="QGKX02001290">
    <property type="protein sequence ID" value="KAF3537757.1"/>
    <property type="molecule type" value="Genomic_DNA"/>
</dbReference>
<reference evidence="3" key="1">
    <citation type="submission" date="2019-12" db="EMBL/GenBank/DDBJ databases">
        <title>Genome sequencing and annotation of Brassica cretica.</title>
        <authorList>
            <person name="Studholme D.J."/>
            <person name="Sarris P."/>
        </authorList>
    </citation>
    <scope>NUCLEOTIDE SEQUENCE</scope>
    <source>
        <strain evidence="3">PFS-109/04</strain>
        <tissue evidence="3">Leaf</tissue>
    </source>
</reference>
<evidence type="ECO:0000256" key="1">
    <source>
        <dbReference type="SAM" id="MobiDB-lite"/>
    </source>
</evidence>
<evidence type="ECO:0000259" key="2">
    <source>
        <dbReference type="Pfam" id="PF05627"/>
    </source>
</evidence>
<feature type="compositionally biased region" description="Basic and acidic residues" evidence="1">
    <location>
        <begin position="8"/>
        <end position="30"/>
    </location>
</feature>
<comment type="caution">
    <text evidence="3">The sequence shown here is derived from an EMBL/GenBank/DDBJ whole genome shotgun (WGS) entry which is preliminary data.</text>
</comment>
<proteinExistence type="predicted"/>
<dbReference type="Pfam" id="PF05627">
    <property type="entry name" value="AvrRpt-cleavage"/>
    <property type="match status" value="1"/>
</dbReference>
<protein>
    <recommendedName>
        <fullName evidence="2">RIN4 pathogenic type III effector avirulence factor Avr cleavage site domain-containing protein</fullName>
    </recommendedName>
</protein>
<feature type="domain" description="RIN4 pathogenic type III effector avirulence factor Avr cleavage site" evidence="2">
    <location>
        <begin position="100"/>
        <end position="129"/>
    </location>
</feature>
<dbReference type="InterPro" id="IPR008700">
    <property type="entry name" value="TypeIII_avirulence_cleave"/>
</dbReference>
<name>A0A8S9Q6G2_BRACR</name>
<feature type="region of interest" description="Disordered" evidence="1">
    <location>
        <begin position="197"/>
        <end position="258"/>
    </location>
</feature>
<evidence type="ECO:0000313" key="4">
    <source>
        <dbReference type="Proteomes" id="UP000712600"/>
    </source>
</evidence>